<dbReference type="PANTHER" id="PTHR21503:SF8">
    <property type="entry name" value="F-BOX ASSOCIATED DOMAIN-CONTAINING PROTEIN-RELATED"/>
    <property type="match status" value="1"/>
</dbReference>
<reference evidence="3" key="1">
    <citation type="submission" date="2017-10" db="EMBL/GenBank/DDBJ databases">
        <title>Rapid genome shrinkage in a self-fertile nematode reveals novel sperm competition proteins.</title>
        <authorList>
            <person name="Yin D."/>
            <person name="Schwarz E.M."/>
            <person name="Thomas C.G."/>
            <person name="Felde R.L."/>
            <person name="Korf I.F."/>
            <person name="Cutter A.D."/>
            <person name="Schartner C.M."/>
            <person name="Ralston E.J."/>
            <person name="Meyer B.J."/>
            <person name="Haag E.S."/>
        </authorList>
    </citation>
    <scope>NUCLEOTIDE SEQUENCE [LARGE SCALE GENOMIC DNA]</scope>
    <source>
        <strain evidence="3">JU1422</strain>
    </source>
</reference>
<evidence type="ECO:0000259" key="1">
    <source>
        <dbReference type="PROSITE" id="PS50181"/>
    </source>
</evidence>
<evidence type="ECO:0000313" key="3">
    <source>
        <dbReference type="Proteomes" id="UP000230233"/>
    </source>
</evidence>
<dbReference type="Pfam" id="PF00646">
    <property type="entry name" value="F-box"/>
    <property type="match status" value="1"/>
</dbReference>
<protein>
    <recommendedName>
        <fullName evidence="1">F-box domain-containing protein</fullName>
    </recommendedName>
</protein>
<dbReference type="Proteomes" id="UP000230233">
    <property type="component" value="Chromosome V"/>
</dbReference>
<keyword evidence="3" id="KW-1185">Reference proteome</keyword>
<organism evidence="2 3">
    <name type="scientific">Caenorhabditis nigoni</name>
    <dbReference type="NCBI Taxonomy" id="1611254"/>
    <lineage>
        <taxon>Eukaryota</taxon>
        <taxon>Metazoa</taxon>
        <taxon>Ecdysozoa</taxon>
        <taxon>Nematoda</taxon>
        <taxon>Chromadorea</taxon>
        <taxon>Rhabditida</taxon>
        <taxon>Rhabditina</taxon>
        <taxon>Rhabditomorpha</taxon>
        <taxon>Rhabditoidea</taxon>
        <taxon>Rhabditidae</taxon>
        <taxon>Peloderinae</taxon>
        <taxon>Caenorhabditis</taxon>
    </lineage>
</organism>
<sequence length="382" mass="45376">MILSKYPYVVQKEILDNMEYSDLFLLSFVSKNMKKLITSSQMNRFQSMRFIRYRCDKTKQPYVYVHFNNNDQRLMRVASRREKIMRIVEHNETENDYFLLNVSGTMIAFRFTREGRNERIQYPEKYYNPYPVASYQPSEKESVIKPIHNYFLAFFGSSMEYQWHGMDLTGSSYYIPFIPQLQKLVFCVRMYISQDFADMENLEKIFSSSPVFKSIQMSASRTTKTFHPESKFYQAESINITQCVHTFPAILRHFKGRQVFIKSIGRETSGDLIEFVNRWKSGEAFQKLEFLKFEVLRDDLLHNGIFNEVGAKYIEATKQPPTHILPKVHNWYYQIENTDPITSHAYVVRQSDNCVASILILERTLFFGVWDKTEEDFLKMIN</sequence>
<dbReference type="PROSITE" id="PS50181">
    <property type="entry name" value="FBOX"/>
    <property type="match status" value="1"/>
</dbReference>
<comment type="caution">
    <text evidence="2">The sequence shown here is derived from an EMBL/GenBank/DDBJ whole genome shotgun (WGS) entry which is preliminary data.</text>
</comment>
<dbReference type="AlphaFoldDB" id="A0A2G5TC43"/>
<name>A0A2G5TC43_9PELO</name>
<dbReference type="EMBL" id="PDUG01000005">
    <property type="protein sequence ID" value="PIC24842.1"/>
    <property type="molecule type" value="Genomic_DNA"/>
</dbReference>
<evidence type="ECO:0000313" key="2">
    <source>
        <dbReference type="EMBL" id="PIC24842.1"/>
    </source>
</evidence>
<gene>
    <name evidence="2" type="primary">Cnig_chr_V.g18006</name>
    <name evidence="2" type="ORF">B9Z55_018006</name>
</gene>
<dbReference type="InterPro" id="IPR001810">
    <property type="entry name" value="F-box_dom"/>
</dbReference>
<proteinExistence type="predicted"/>
<dbReference type="PANTHER" id="PTHR21503">
    <property type="entry name" value="F-BOX-CONTAINING HYPOTHETICAL PROTEIN C.ELEGANS"/>
    <property type="match status" value="1"/>
</dbReference>
<accession>A0A2G5TC43</accession>
<feature type="domain" description="F-box" evidence="1">
    <location>
        <begin position="1"/>
        <end position="48"/>
    </location>
</feature>